<evidence type="ECO:0000313" key="2">
    <source>
        <dbReference type="Proteomes" id="UP001597189"/>
    </source>
</evidence>
<dbReference type="Proteomes" id="UP001597189">
    <property type="component" value="Unassembled WGS sequence"/>
</dbReference>
<proteinExistence type="predicted"/>
<accession>A0ABW4D4T7</accession>
<name>A0ABW4D4T7_9LACO</name>
<keyword evidence="2" id="KW-1185">Reference proteome</keyword>
<comment type="caution">
    <text evidence="1">The sequence shown here is derived from an EMBL/GenBank/DDBJ whole genome shotgun (WGS) entry which is preliminary data.</text>
</comment>
<protein>
    <submittedName>
        <fullName evidence="1">Uncharacterized protein</fullName>
    </submittedName>
</protein>
<organism evidence="1 2">
    <name type="scientific">Levilactobacillus lanxiensis</name>
    <dbReference type="NCBI Taxonomy" id="2799568"/>
    <lineage>
        <taxon>Bacteria</taxon>
        <taxon>Bacillati</taxon>
        <taxon>Bacillota</taxon>
        <taxon>Bacilli</taxon>
        <taxon>Lactobacillales</taxon>
        <taxon>Lactobacillaceae</taxon>
        <taxon>Levilactobacillus</taxon>
    </lineage>
</organism>
<reference evidence="2" key="1">
    <citation type="journal article" date="2019" name="Int. J. Syst. Evol. Microbiol.">
        <title>The Global Catalogue of Microorganisms (GCM) 10K type strain sequencing project: providing services to taxonomists for standard genome sequencing and annotation.</title>
        <authorList>
            <consortium name="The Broad Institute Genomics Platform"/>
            <consortium name="The Broad Institute Genome Sequencing Center for Infectious Disease"/>
            <person name="Wu L."/>
            <person name="Ma J."/>
        </authorList>
    </citation>
    <scope>NUCLEOTIDE SEQUENCE [LARGE SCALE GENOMIC DNA]</scope>
    <source>
        <strain evidence="2">CCM 8979</strain>
    </source>
</reference>
<gene>
    <name evidence="1" type="ORF">ACFQ44_04600</name>
</gene>
<dbReference type="EMBL" id="JBHTOD010000003">
    <property type="protein sequence ID" value="MFD1454967.1"/>
    <property type="molecule type" value="Genomic_DNA"/>
</dbReference>
<dbReference type="RefSeq" id="WP_203644133.1">
    <property type="nucleotide sequence ID" value="NZ_BOLN01000003.1"/>
</dbReference>
<sequence length="188" mass="21609">MENLTEVTSFHGTNKQNASKIAKQGVRISIPRFDDQRVKNPGSLGYGFYTFMDDFPEARELAFEFSSKFTSEVVVIRVMSQVDMSSILDMNNANDRMQYLHYFRRAHKKIMGICKQRGLSLSNRKQHVFDGLMIESYIRYLKTRQKTIVNGVIHDTVTYVGTDGMSDMENGREFCIRNTGMIISTSEC</sequence>
<evidence type="ECO:0000313" key="1">
    <source>
        <dbReference type="EMBL" id="MFD1454967.1"/>
    </source>
</evidence>